<keyword evidence="2" id="KW-1185">Reference proteome</keyword>
<sequence>MNRGPTVRVHVERRARVGMEEKRSSSSAILVLAAGYPPSIWASRYVWWSKCAWTLLQVALHRRRLWGTGQPRSRISGKSSYHSRQVTTDSDPCRFCQSVCSAQRLIQIVAPWSTGSGSTKQNCAPGSPPSRRTIRKVRIVDVGSWRLVEPILVLRHYA</sequence>
<evidence type="ECO:0000313" key="2">
    <source>
        <dbReference type="Proteomes" id="UP000193067"/>
    </source>
</evidence>
<name>A0A1Y2IG33_TRAC3</name>
<dbReference type="Proteomes" id="UP000193067">
    <property type="component" value="Unassembled WGS sequence"/>
</dbReference>
<gene>
    <name evidence="1" type="ORF">PYCCODRAFT_729366</name>
</gene>
<reference evidence="1 2" key="1">
    <citation type="journal article" date="2015" name="Biotechnol. Biofuels">
        <title>Enhanced degradation of softwood versus hardwood by the white-rot fungus Pycnoporus coccineus.</title>
        <authorList>
            <person name="Couturier M."/>
            <person name="Navarro D."/>
            <person name="Chevret D."/>
            <person name="Henrissat B."/>
            <person name="Piumi F."/>
            <person name="Ruiz-Duenas F.J."/>
            <person name="Martinez A.T."/>
            <person name="Grigoriev I.V."/>
            <person name="Riley R."/>
            <person name="Lipzen A."/>
            <person name="Berrin J.G."/>
            <person name="Master E.R."/>
            <person name="Rosso M.N."/>
        </authorList>
    </citation>
    <scope>NUCLEOTIDE SEQUENCE [LARGE SCALE GENOMIC DNA]</scope>
    <source>
        <strain evidence="1 2">BRFM310</strain>
    </source>
</reference>
<evidence type="ECO:0000313" key="1">
    <source>
        <dbReference type="EMBL" id="OSD00047.1"/>
    </source>
</evidence>
<organism evidence="1 2">
    <name type="scientific">Trametes coccinea (strain BRFM310)</name>
    <name type="common">Pycnoporus coccineus</name>
    <dbReference type="NCBI Taxonomy" id="1353009"/>
    <lineage>
        <taxon>Eukaryota</taxon>
        <taxon>Fungi</taxon>
        <taxon>Dikarya</taxon>
        <taxon>Basidiomycota</taxon>
        <taxon>Agaricomycotina</taxon>
        <taxon>Agaricomycetes</taxon>
        <taxon>Polyporales</taxon>
        <taxon>Polyporaceae</taxon>
        <taxon>Trametes</taxon>
    </lineage>
</organism>
<accession>A0A1Y2IG33</accession>
<protein>
    <submittedName>
        <fullName evidence="1">Uncharacterized protein</fullName>
    </submittedName>
</protein>
<dbReference type="AlphaFoldDB" id="A0A1Y2IG33"/>
<proteinExistence type="predicted"/>
<dbReference type="EMBL" id="KZ084122">
    <property type="protein sequence ID" value="OSD00047.1"/>
    <property type="molecule type" value="Genomic_DNA"/>
</dbReference>